<dbReference type="InterPro" id="IPR050773">
    <property type="entry name" value="CbxX/CfxQ_RuBisCO_ESX"/>
</dbReference>
<evidence type="ECO:0000256" key="4">
    <source>
        <dbReference type="SAM" id="Coils"/>
    </source>
</evidence>
<proteinExistence type="inferred from homology"/>
<evidence type="ECO:0000256" key="2">
    <source>
        <dbReference type="ARBA" id="ARBA00022741"/>
    </source>
</evidence>
<feature type="compositionally biased region" description="Basic and acidic residues" evidence="5">
    <location>
        <begin position="844"/>
        <end position="853"/>
    </location>
</feature>
<sequence>MDELLALTGLKKVKVAAVALFKSALQFRRMSKEAQKANSLSLNYCFLGNPGTGKTTVARLFAKVLRDCSLRSKDAFIECTAQKLKDDGVDEFRKRASEAMDGVLFIDEAYDLDPVGDKFKGAPIVNEMVTLTENERERLTVILAGYEDDMNTKFFAHNSGLKSRFQEVLFEDFDEGELTEIWTHMRSKAHWTEADSRLTSVAVRRLLRGAGKKGFGNARDVRKRLEQARASAMSRPDFDPGDMVLEAVDVVGEDPRRNPKLQLVLADINAKTGWASIKKAVEDLVTVCGTNYQRELDGQAPLPVFLNRMFLGNPGTGKTTCAKLYGQVLKHLGFLTVGEVVFKTAGELGGSVVGEAQQKTLDILRGASGKVLVIDEAYNLDDNLYGKQVLDTLVEKVQGSESDDIAVLLLGYEAPMLAMIRNQNPGLARRFPPEQAFRFEDYSDKELLAILLASCRARGVKPTVEFQEKALRKLGMLRRSETNFGNAGAVNNLLQSALLKASSRGSGGDRGEVRLEECDVDIGPEGEAAGDPLAPLDKLYRMEGVKKKIQQLSNAFSVAQAEGSEVPELGHFVFTGAPGTGKTTVARVMAQILFDLRLTARNHVVETSGLNLTGEYVGQTKKKVEEQLDSAKGGVLFIDEAYELGRGPFGAEACTSIVAAMTDPAYSGLVIIIAGYQAEISAMLDTNIGLKSRFTHYFEFPNWAPSDCLQLFSKRAAAQNFALEPAAEETLKAGFGELVALDGWGNARDVDKLWKDSLRYRADRVAPAPETEKTLLDSDVRPAVDSLVKARRNSAGAAPKRQFPFGDLPVRQQSAEAKAPAPQATKQGEQAAEPALQVEEEQEAVGRPDGRDAGVSDEIWAELLEAKAAAEAREAELQRELEELRLAEEQRAAELERQWQEEMERIRLAAIAEQERLEAERLARAAHEAKLEQERLEKERRRREEERRREELRKAQAIQEKLRQISPCPAGFQWYKSGGGWRCGGGSHFVSDAELQRHFTH</sequence>
<evidence type="ECO:0000259" key="6">
    <source>
        <dbReference type="SMART" id="SM00382"/>
    </source>
</evidence>
<dbReference type="SUPFAM" id="SSF52540">
    <property type="entry name" value="P-loop containing nucleoside triphosphate hydrolases"/>
    <property type="match status" value="3"/>
</dbReference>
<dbReference type="Pfam" id="PF00004">
    <property type="entry name" value="AAA"/>
    <property type="match status" value="3"/>
</dbReference>
<protein>
    <recommendedName>
        <fullName evidence="6">AAA+ ATPase domain-containing protein</fullName>
    </recommendedName>
</protein>
<feature type="domain" description="AAA+ ATPase" evidence="6">
    <location>
        <begin position="40"/>
        <end position="175"/>
    </location>
</feature>
<feature type="domain" description="AAA+ ATPase" evidence="6">
    <location>
        <begin position="568"/>
        <end position="684"/>
    </location>
</feature>
<dbReference type="Gene3D" id="3.40.50.300">
    <property type="entry name" value="P-loop containing nucleotide triphosphate hydrolases"/>
    <property type="match status" value="3"/>
</dbReference>
<accession>A0A7S4Q8G3</accession>
<dbReference type="FunFam" id="3.40.50.300:FF:000216">
    <property type="entry name" value="Type VII secretion ATPase EccA"/>
    <property type="match status" value="2"/>
</dbReference>
<dbReference type="GO" id="GO:0005524">
    <property type="term" value="F:ATP binding"/>
    <property type="evidence" value="ECO:0007669"/>
    <property type="project" value="UniProtKB-KW"/>
</dbReference>
<evidence type="ECO:0000256" key="5">
    <source>
        <dbReference type="SAM" id="MobiDB-lite"/>
    </source>
</evidence>
<reference evidence="7" key="1">
    <citation type="submission" date="2021-01" db="EMBL/GenBank/DDBJ databases">
        <authorList>
            <person name="Corre E."/>
            <person name="Pelletier E."/>
            <person name="Niang G."/>
            <person name="Scheremetjew M."/>
            <person name="Finn R."/>
            <person name="Kale V."/>
            <person name="Holt S."/>
            <person name="Cochrane G."/>
            <person name="Meng A."/>
            <person name="Brown T."/>
            <person name="Cohen L."/>
        </authorList>
    </citation>
    <scope>NUCLEOTIDE SEQUENCE</scope>
    <source>
        <strain evidence="7">CCMP3105</strain>
    </source>
</reference>
<keyword evidence="4" id="KW-0175">Coiled coil</keyword>
<keyword evidence="2" id="KW-0547">Nucleotide-binding</keyword>
<dbReference type="GO" id="GO:0016887">
    <property type="term" value="F:ATP hydrolysis activity"/>
    <property type="evidence" value="ECO:0007669"/>
    <property type="project" value="InterPro"/>
</dbReference>
<evidence type="ECO:0000313" key="7">
    <source>
        <dbReference type="EMBL" id="CAE4574140.1"/>
    </source>
</evidence>
<dbReference type="AlphaFoldDB" id="A0A7S4Q8G3"/>
<name>A0A7S4Q8G3_9DINO</name>
<gene>
    <name evidence="7" type="ORF">AMON00008_LOCUS13759</name>
</gene>
<feature type="region of interest" description="Disordered" evidence="5">
    <location>
        <begin position="812"/>
        <end position="853"/>
    </location>
</feature>
<dbReference type="PRINTS" id="PR00819">
    <property type="entry name" value="CBXCFQXSUPER"/>
</dbReference>
<feature type="domain" description="AAA+ ATPase" evidence="6">
    <location>
        <begin position="304"/>
        <end position="437"/>
    </location>
</feature>
<dbReference type="InterPro" id="IPR003959">
    <property type="entry name" value="ATPase_AAA_core"/>
</dbReference>
<dbReference type="CDD" id="cd00009">
    <property type="entry name" value="AAA"/>
    <property type="match status" value="2"/>
</dbReference>
<organism evidence="7">
    <name type="scientific">Alexandrium monilatum</name>
    <dbReference type="NCBI Taxonomy" id="311494"/>
    <lineage>
        <taxon>Eukaryota</taxon>
        <taxon>Sar</taxon>
        <taxon>Alveolata</taxon>
        <taxon>Dinophyceae</taxon>
        <taxon>Gonyaulacales</taxon>
        <taxon>Pyrocystaceae</taxon>
        <taxon>Alexandrium</taxon>
    </lineage>
</organism>
<dbReference type="SMART" id="SM00382">
    <property type="entry name" value="AAA"/>
    <property type="match status" value="3"/>
</dbReference>
<dbReference type="PANTHER" id="PTHR43392:SF2">
    <property type="entry name" value="AAA-TYPE ATPASE FAMILY PROTEIN _ ANKYRIN REPEAT FAMILY PROTEIN"/>
    <property type="match status" value="1"/>
</dbReference>
<evidence type="ECO:0000256" key="3">
    <source>
        <dbReference type="ARBA" id="ARBA00022840"/>
    </source>
</evidence>
<dbReference type="Gene3D" id="1.10.8.60">
    <property type="match status" value="3"/>
</dbReference>
<dbReference type="InterPro" id="IPR027417">
    <property type="entry name" value="P-loop_NTPase"/>
</dbReference>
<dbReference type="InterPro" id="IPR000641">
    <property type="entry name" value="CbxX/CfxQ"/>
</dbReference>
<dbReference type="InterPro" id="IPR003593">
    <property type="entry name" value="AAA+_ATPase"/>
</dbReference>
<comment type="similarity">
    <text evidence="1">Belongs to the CbxX/CfxQ family.</text>
</comment>
<keyword evidence="3" id="KW-0067">ATP-binding</keyword>
<dbReference type="EMBL" id="HBNR01020712">
    <property type="protein sequence ID" value="CAE4574140.1"/>
    <property type="molecule type" value="Transcribed_RNA"/>
</dbReference>
<dbReference type="PANTHER" id="PTHR43392">
    <property type="entry name" value="AAA-TYPE ATPASE FAMILY PROTEIN / ANKYRIN REPEAT FAMILY PROTEIN"/>
    <property type="match status" value="1"/>
</dbReference>
<evidence type="ECO:0000256" key="1">
    <source>
        <dbReference type="ARBA" id="ARBA00010378"/>
    </source>
</evidence>
<feature type="coiled-coil region" evidence="4">
    <location>
        <begin position="860"/>
        <end position="962"/>
    </location>
</feature>